<comment type="caution">
    <text evidence="2">The sequence shown here is derived from an EMBL/GenBank/DDBJ whole genome shotgun (WGS) entry which is preliminary data.</text>
</comment>
<evidence type="ECO:0000256" key="1">
    <source>
        <dbReference type="SAM" id="SignalP"/>
    </source>
</evidence>
<keyword evidence="3" id="KW-1185">Reference proteome</keyword>
<accession>A0A8H3FPC8</accession>
<proteinExistence type="predicted"/>
<evidence type="ECO:0000313" key="2">
    <source>
        <dbReference type="EMBL" id="CAF9928338.1"/>
    </source>
</evidence>
<gene>
    <name evidence="2" type="ORF">ALECFALPRED_004005</name>
</gene>
<organism evidence="2 3">
    <name type="scientific">Alectoria fallacina</name>
    <dbReference type="NCBI Taxonomy" id="1903189"/>
    <lineage>
        <taxon>Eukaryota</taxon>
        <taxon>Fungi</taxon>
        <taxon>Dikarya</taxon>
        <taxon>Ascomycota</taxon>
        <taxon>Pezizomycotina</taxon>
        <taxon>Lecanoromycetes</taxon>
        <taxon>OSLEUM clade</taxon>
        <taxon>Lecanoromycetidae</taxon>
        <taxon>Lecanorales</taxon>
        <taxon>Lecanorineae</taxon>
        <taxon>Parmeliaceae</taxon>
        <taxon>Alectoria</taxon>
    </lineage>
</organism>
<feature type="chain" id="PRO_5034905529" evidence="1">
    <location>
        <begin position="20"/>
        <end position="239"/>
    </location>
</feature>
<feature type="signal peptide" evidence="1">
    <location>
        <begin position="1"/>
        <end position="19"/>
    </location>
</feature>
<reference evidence="2" key="1">
    <citation type="submission" date="2021-03" db="EMBL/GenBank/DDBJ databases">
        <authorList>
            <person name="Tagirdzhanova G."/>
        </authorList>
    </citation>
    <scope>NUCLEOTIDE SEQUENCE</scope>
</reference>
<dbReference type="Proteomes" id="UP000664203">
    <property type="component" value="Unassembled WGS sequence"/>
</dbReference>
<keyword evidence="1" id="KW-0732">Signal</keyword>
<protein>
    <submittedName>
        <fullName evidence="2">Uncharacterized protein</fullName>
    </submittedName>
</protein>
<evidence type="ECO:0000313" key="3">
    <source>
        <dbReference type="Proteomes" id="UP000664203"/>
    </source>
</evidence>
<dbReference type="AlphaFoldDB" id="A0A8H3FPC8"/>
<sequence>MFMRHVFVSLTSWALTILSTPLQAPDGQTIELSTAQNLTSLELLFPWNASIQDLNASSGRGLDIQCDGAKYGFNPSLSDCEGARSYIPPVSEEFIFGERHTGLPSSTFALPYMIMGDKGKCFFQPINIGNGATGRASLSQIRSAASALFMKCATTDPSQGGIVRNIGGDNNIAVTMGVFDPKVQCRGSFDTALSCKDVLADMPASTDSELFGPPGTPLVKEILPQEIASCKGHLVLHQH</sequence>
<dbReference type="EMBL" id="CAJPDR010000248">
    <property type="protein sequence ID" value="CAF9928338.1"/>
    <property type="molecule type" value="Genomic_DNA"/>
</dbReference>
<dbReference type="OrthoDB" id="5387767at2759"/>
<name>A0A8H3FPC8_9LECA</name>